<gene>
    <name evidence="1" type="ORF">PHAVU_008G158400g</name>
</gene>
<evidence type="ECO:0000313" key="2">
    <source>
        <dbReference type="Proteomes" id="UP000000226"/>
    </source>
</evidence>
<dbReference type="Proteomes" id="UP000000226">
    <property type="component" value="Chromosome 8"/>
</dbReference>
<sequence length="121" mass="13628">MCSISTLFNPPFPISFILFPSLSSTQKPNLKTHSFQIPTATIANATMELRCRADRRRRVPIAVRRGSPARKNAWVTGKAKELRVSVTDTTADHMEGKLLLPNLLLLSQIIKILKYQLLNNK</sequence>
<proteinExistence type="predicted"/>
<accession>V7B5Y6</accession>
<dbReference type="AlphaFoldDB" id="V7B5Y6"/>
<protein>
    <submittedName>
        <fullName evidence="1">Uncharacterized protein</fullName>
    </submittedName>
</protein>
<organism evidence="1 2">
    <name type="scientific">Phaseolus vulgaris</name>
    <name type="common">Kidney bean</name>
    <name type="synonym">French bean</name>
    <dbReference type="NCBI Taxonomy" id="3885"/>
    <lineage>
        <taxon>Eukaryota</taxon>
        <taxon>Viridiplantae</taxon>
        <taxon>Streptophyta</taxon>
        <taxon>Embryophyta</taxon>
        <taxon>Tracheophyta</taxon>
        <taxon>Spermatophyta</taxon>
        <taxon>Magnoliopsida</taxon>
        <taxon>eudicotyledons</taxon>
        <taxon>Gunneridae</taxon>
        <taxon>Pentapetalae</taxon>
        <taxon>rosids</taxon>
        <taxon>fabids</taxon>
        <taxon>Fabales</taxon>
        <taxon>Fabaceae</taxon>
        <taxon>Papilionoideae</taxon>
        <taxon>50 kb inversion clade</taxon>
        <taxon>NPAAA clade</taxon>
        <taxon>indigoferoid/millettioid clade</taxon>
        <taxon>Phaseoleae</taxon>
        <taxon>Phaseolus</taxon>
    </lineage>
</organism>
<dbReference type="Gramene" id="ESW12990">
    <property type="protein sequence ID" value="ESW12990"/>
    <property type="gene ID" value="PHAVU_008G158400g"/>
</dbReference>
<evidence type="ECO:0000313" key="1">
    <source>
        <dbReference type="EMBL" id="ESW12990.1"/>
    </source>
</evidence>
<reference evidence="2" key="1">
    <citation type="journal article" date="2014" name="Nat. Genet.">
        <title>A reference genome for common bean and genome-wide analysis of dual domestications.</title>
        <authorList>
            <person name="Schmutz J."/>
            <person name="McClean P.E."/>
            <person name="Mamidi S."/>
            <person name="Wu G.A."/>
            <person name="Cannon S.B."/>
            <person name="Grimwood J."/>
            <person name="Jenkins J."/>
            <person name="Shu S."/>
            <person name="Song Q."/>
            <person name="Chavarro C."/>
            <person name="Torres-Torres M."/>
            <person name="Geffroy V."/>
            <person name="Moghaddam S.M."/>
            <person name="Gao D."/>
            <person name="Abernathy B."/>
            <person name="Barry K."/>
            <person name="Blair M."/>
            <person name="Brick M.A."/>
            <person name="Chovatia M."/>
            <person name="Gepts P."/>
            <person name="Goodstein D.M."/>
            <person name="Gonzales M."/>
            <person name="Hellsten U."/>
            <person name="Hyten D.L."/>
            <person name="Jia G."/>
            <person name="Kelly J.D."/>
            <person name="Kudrna D."/>
            <person name="Lee R."/>
            <person name="Richard M.M."/>
            <person name="Miklas P.N."/>
            <person name="Osorno J.M."/>
            <person name="Rodrigues J."/>
            <person name="Thareau V."/>
            <person name="Urrea C.A."/>
            <person name="Wang M."/>
            <person name="Yu Y."/>
            <person name="Zhang M."/>
            <person name="Wing R.A."/>
            <person name="Cregan P.B."/>
            <person name="Rokhsar D.S."/>
            <person name="Jackson S.A."/>
        </authorList>
    </citation>
    <scope>NUCLEOTIDE SEQUENCE [LARGE SCALE GENOMIC DNA]</scope>
    <source>
        <strain evidence="2">cv. G19833</strain>
    </source>
</reference>
<dbReference type="EMBL" id="CM002295">
    <property type="protein sequence ID" value="ESW12990.1"/>
    <property type="molecule type" value="Genomic_DNA"/>
</dbReference>
<dbReference type="SMR" id="V7B5Y6"/>
<keyword evidence="2" id="KW-1185">Reference proteome</keyword>
<name>V7B5Y6_PHAVU</name>